<feature type="signal peptide" evidence="1">
    <location>
        <begin position="1"/>
        <end position="20"/>
    </location>
</feature>
<keyword evidence="3" id="KW-1185">Reference proteome</keyword>
<feature type="chain" id="PRO_5046324954" evidence="1">
    <location>
        <begin position="21"/>
        <end position="128"/>
    </location>
</feature>
<gene>
    <name evidence="2" type="ORF">F1735_12985</name>
</gene>
<dbReference type="Proteomes" id="UP000610594">
    <property type="component" value="Unassembled WGS sequence"/>
</dbReference>
<organism evidence="2 3">
    <name type="scientific">Massilia genomosp. 1</name>
    <dbReference type="NCBI Taxonomy" id="2609280"/>
    <lineage>
        <taxon>Bacteria</taxon>
        <taxon>Pseudomonadati</taxon>
        <taxon>Pseudomonadota</taxon>
        <taxon>Betaproteobacteria</taxon>
        <taxon>Burkholderiales</taxon>
        <taxon>Oxalobacteraceae</taxon>
        <taxon>Telluria group</taxon>
        <taxon>Massilia</taxon>
    </lineage>
</organism>
<protein>
    <submittedName>
        <fullName evidence="2">Uncharacterized protein</fullName>
    </submittedName>
</protein>
<evidence type="ECO:0000256" key="1">
    <source>
        <dbReference type="SAM" id="SignalP"/>
    </source>
</evidence>
<evidence type="ECO:0000313" key="2">
    <source>
        <dbReference type="EMBL" id="NHZ63208.1"/>
    </source>
</evidence>
<dbReference type="EMBL" id="WHJF01000028">
    <property type="protein sequence ID" value="NHZ63208.1"/>
    <property type="molecule type" value="Genomic_DNA"/>
</dbReference>
<name>A0ABX0MRS5_9BURK</name>
<accession>A0ABX0MRS5</accession>
<reference evidence="2 3" key="1">
    <citation type="submission" date="2019-10" db="EMBL/GenBank/DDBJ databases">
        <title>Taxonomy of Antarctic Massilia spp.: description of Massilia rubra sp. nov., Massilia aquatica sp. nov., Massilia mucilaginosa sp. nov., Massilia frigida sp. nov. isolated from streams, lakes and regoliths.</title>
        <authorList>
            <person name="Holochova P."/>
            <person name="Sedlacek I."/>
            <person name="Kralova S."/>
            <person name="Maslanova I."/>
            <person name="Busse H.-J."/>
            <person name="Stankova E."/>
            <person name="Vrbovska V."/>
            <person name="Kovarovic V."/>
            <person name="Bartak M."/>
            <person name="Svec P."/>
            <person name="Pantucek R."/>
        </authorList>
    </citation>
    <scope>NUCLEOTIDE SEQUENCE [LARGE SCALE GENOMIC DNA]</scope>
    <source>
        <strain evidence="2 3">CCM 8694</strain>
    </source>
</reference>
<keyword evidence="1" id="KW-0732">Signal</keyword>
<proteinExistence type="predicted"/>
<evidence type="ECO:0000313" key="3">
    <source>
        <dbReference type="Proteomes" id="UP000610594"/>
    </source>
</evidence>
<comment type="caution">
    <text evidence="2">The sequence shown here is derived from an EMBL/GenBank/DDBJ whole genome shotgun (WGS) entry which is preliminary data.</text>
</comment>
<dbReference type="RefSeq" id="WP_167237326.1">
    <property type="nucleotide sequence ID" value="NZ_WHJF01000028.1"/>
</dbReference>
<sequence length="128" mass="13820">MKVSNSITLLLLIYVNSAIAGGGPSFESLRAQSHRDSRVPEGLAWEQKNAAEAGAKLTPVINECRKTAPEGKENSFSLLVSLSKHGVPLKVLVSPETKFSECVRSGVSGFNFSDAPWTGYWLEINIGK</sequence>